<evidence type="ECO:0000313" key="3">
    <source>
        <dbReference type="Proteomes" id="UP000245683"/>
    </source>
</evidence>
<comment type="caution">
    <text evidence="2">The sequence shown here is derived from an EMBL/GenBank/DDBJ whole genome shotgun (WGS) entry which is preliminary data.</text>
</comment>
<accession>A0A317K7Q2</accession>
<organism evidence="2 3">
    <name type="scientific">Micromonospora globispora</name>
    <dbReference type="NCBI Taxonomy" id="1450148"/>
    <lineage>
        <taxon>Bacteria</taxon>
        <taxon>Bacillati</taxon>
        <taxon>Actinomycetota</taxon>
        <taxon>Actinomycetes</taxon>
        <taxon>Micromonosporales</taxon>
        <taxon>Micromonosporaceae</taxon>
        <taxon>Micromonospora</taxon>
    </lineage>
</organism>
<dbReference type="Proteomes" id="UP000245683">
    <property type="component" value="Unassembled WGS sequence"/>
</dbReference>
<evidence type="ECO:0008006" key="4">
    <source>
        <dbReference type="Google" id="ProtNLM"/>
    </source>
</evidence>
<dbReference type="EMBL" id="QGSV01000139">
    <property type="protein sequence ID" value="PWU49376.1"/>
    <property type="molecule type" value="Genomic_DNA"/>
</dbReference>
<gene>
    <name evidence="2" type="ORF">DLJ46_09675</name>
</gene>
<dbReference type="Gene3D" id="3.30.460.40">
    <property type="match status" value="1"/>
</dbReference>
<dbReference type="AlphaFoldDB" id="A0A317K7Q2"/>
<feature type="region of interest" description="Disordered" evidence="1">
    <location>
        <begin position="1"/>
        <end position="24"/>
    </location>
</feature>
<name>A0A317K7Q2_9ACTN</name>
<dbReference type="Pfam" id="PF14907">
    <property type="entry name" value="NTP_transf_5"/>
    <property type="match status" value="1"/>
</dbReference>
<dbReference type="SUPFAM" id="SSF81301">
    <property type="entry name" value="Nucleotidyltransferase"/>
    <property type="match status" value="1"/>
</dbReference>
<evidence type="ECO:0000313" key="2">
    <source>
        <dbReference type="EMBL" id="PWU49376.1"/>
    </source>
</evidence>
<reference evidence="3" key="1">
    <citation type="submission" date="2018-05" db="EMBL/GenBank/DDBJ databases">
        <title>Micromonospora globispora sp. nov. and Micromonospora rugosa sp. nov., isolated from marine sediment.</title>
        <authorList>
            <person name="Carro L."/>
            <person name="Aysel V."/>
            <person name="Cetin D."/>
            <person name="Igual J.M."/>
            <person name="Klenk H.-P."/>
            <person name="Trujillo M.E."/>
            <person name="Sahin N."/>
        </authorList>
    </citation>
    <scope>NUCLEOTIDE SEQUENCE [LARGE SCALE GENOMIC DNA]</scope>
    <source>
        <strain evidence="3">S2904</strain>
    </source>
</reference>
<evidence type="ECO:0000256" key="1">
    <source>
        <dbReference type="SAM" id="MobiDB-lite"/>
    </source>
</evidence>
<proteinExistence type="predicted"/>
<sequence>MADHLAGYGTLFPPPPSRRRENQMAERGDETLVHTLKKVAAVLKQSEIPFALGGSFAVYAHGGHSSEHDVDFLIREQDVDRALEALVEAGFTAERPPEDWLVKVYDEGRMVDLIHRPIETPVTEETFADTIVRPVDAIHMPVLSATQLMVHKLLSFSQHYCDFARALPLARSLREQIDWERVRKETQHSPYAEAFLVLLDRLDVLPQAGASEGRETP</sequence>
<dbReference type="InterPro" id="IPR039498">
    <property type="entry name" value="NTP_transf_5"/>
</dbReference>
<dbReference type="InterPro" id="IPR043519">
    <property type="entry name" value="NT_sf"/>
</dbReference>
<protein>
    <recommendedName>
        <fullName evidence="4">Nucleotidyltransferase</fullName>
    </recommendedName>
</protein>
<dbReference type="OrthoDB" id="3394845at2"/>
<keyword evidence="3" id="KW-1185">Reference proteome</keyword>